<reference evidence="4" key="1">
    <citation type="journal article" date="2019" name="Sci. Rep.">
        <title>Draft genome of Tanacetum cinerariifolium, the natural source of mosquito coil.</title>
        <authorList>
            <person name="Yamashiro T."/>
            <person name="Shiraishi A."/>
            <person name="Satake H."/>
            <person name="Nakayama K."/>
        </authorList>
    </citation>
    <scope>NUCLEOTIDE SEQUENCE</scope>
</reference>
<organism evidence="4">
    <name type="scientific">Tanacetum cinerariifolium</name>
    <name type="common">Dalmatian daisy</name>
    <name type="synonym">Chrysanthemum cinerariifolium</name>
    <dbReference type="NCBI Taxonomy" id="118510"/>
    <lineage>
        <taxon>Eukaryota</taxon>
        <taxon>Viridiplantae</taxon>
        <taxon>Streptophyta</taxon>
        <taxon>Embryophyta</taxon>
        <taxon>Tracheophyta</taxon>
        <taxon>Spermatophyta</taxon>
        <taxon>Magnoliopsida</taxon>
        <taxon>eudicotyledons</taxon>
        <taxon>Gunneridae</taxon>
        <taxon>Pentapetalae</taxon>
        <taxon>asterids</taxon>
        <taxon>campanulids</taxon>
        <taxon>Asterales</taxon>
        <taxon>Asteraceae</taxon>
        <taxon>Asteroideae</taxon>
        <taxon>Anthemideae</taxon>
        <taxon>Anthemidinae</taxon>
        <taxon>Tanacetum</taxon>
    </lineage>
</organism>
<feature type="domain" description="CCHC-type" evidence="3">
    <location>
        <begin position="45"/>
        <end position="59"/>
    </location>
</feature>
<dbReference type="PANTHER" id="PTHR11439">
    <property type="entry name" value="GAG-POL-RELATED RETROTRANSPOSON"/>
    <property type="match status" value="1"/>
</dbReference>
<feature type="region of interest" description="Disordered" evidence="2">
    <location>
        <begin position="321"/>
        <end position="390"/>
    </location>
</feature>
<dbReference type="InterPro" id="IPR013103">
    <property type="entry name" value="RVT_2"/>
</dbReference>
<name>A0A6L2NJA7_TANCI</name>
<dbReference type="Gene3D" id="4.10.60.10">
    <property type="entry name" value="Zinc finger, CCHC-type"/>
    <property type="match status" value="1"/>
</dbReference>
<gene>
    <name evidence="4" type="ORF">Tci_058304</name>
</gene>
<dbReference type="InterPro" id="IPR001878">
    <property type="entry name" value="Znf_CCHC"/>
</dbReference>
<dbReference type="Pfam" id="PF07727">
    <property type="entry name" value="RVT_2"/>
    <property type="match status" value="1"/>
</dbReference>
<protein>
    <recommendedName>
        <fullName evidence="3">CCHC-type domain-containing protein</fullName>
    </recommendedName>
</protein>
<evidence type="ECO:0000256" key="2">
    <source>
        <dbReference type="SAM" id="MobiDB-lite"/>
    </source>
</evidence>
<evidence type="ECO:0000256" key="1">
    <source>
        <dbReference type="PROSITE-ProRule" id="PRU00047"/>
    </source>
</evidence>
<keyword evidence="1" id="KW-0479">Metal-binding</keyword>
<dbReference type="GO" id="GO:0008270">
    <property type="term" value="F:zinc ion binding"/>
    <property type="evidence" value="ECO:0007669"/>
    <property type="project" value="UniProtKB-KW"/>
</dbReference>
<keyword evidence="1" id="KW-0863">Zinc-finger</keyword>
<dbReference type="InterPro" id="IPR036875">
    <property type="entry name" value="Znf_CCHC_sf"/>
</dbReference>
<dbReference type="EMBL" id="BKCJ010009298">
    <property type="protein sequence ID" value="GEU86326.1"/>
    <property type="molecule type" value="Genomic_DNA"/>
</dbReference>
<dbReference type="GO" id="GO:0003676">
    <property type="term" value="F:nucleic acid binding"/>
    <property type="evidence" value="ECO:0007669"/>
    <property type="project" value="InterPro"/>
</dbReference>
<dbReference type="PROSITE" id="PS50158">
    <property type="entry name" value="ZF_CCHC"/>
    <property type="match status" value="1"/>
</dbReference>
<proteinExistence type="predicted"/>
<dbReference type="PANTHER" id="PTHR11439:SF495">
    <property type="entry name" value="REVERSE TRANSCRIPTASE, RNA-DEPENDENT DNA POLYMERASE-RELATED"/>
    <property type="match status" value="1"/>
</dbReference>
<keyword evidence="1" id="KW-0862">Zinc</keyword>
<dbReference type="SMART" id="SM00343">
    <property type="entry name" value="ZnF_C2HC"/>
    <property type="match status" value="1"/>
</dbReference>
<feature type="compositionally biased region" description="Basic and acidic residues" evidence="2">
    <location>
        <begin position="328"/>
        <end position="362"/>
    </location>
</feature>
<accession>A0A6L2NJA7</accession>
<sequence length="604" mass="68605">MEEMDLRWQMAMLTMRARRFLKKTRRKLTINGNETIGFDKSNVECYNCHKRGHFARKCRAPRNQENKNKKSTRRNVPVKITASTTLVLCDGLGRYDWSDQDKEGPNYALMAYTSSSSDSKIVENCKKGLGYESYNVVPPPYTGNFMPPKPDLSFTGLGEFVNKLKVVEDYEAKPSEETPKEVRTNNDALIIEDWVSDIKEEEVTQPKVMKKIVKPNYEEIDGGYVAFGGKPKGGKIIGKATKDETYGILKSFISGIENPADHKVKVISKVFRVFNSRKRIVEENLHIMFSESTPNVVGQARKETEPVKDYILLPLWTADPPFSQHPKSSHDDGFKPSSDDGKKVDGDPSKESKCKDSEKEDNVNSTNNVNAAGTNEVNVLGGKTSIEPPDDPNMHALEDINEEEVYVCQPPGFEDPDFPDKVYKVEKALYGLHQALRAWYETLSTYLLDSGFQRGKIDKTLFIRRNKADILMVQVYVDDIIFGLQVNQEKDGIFINQDKYDEDGVEVDVHMYRLMIGSLMYLTSSRPDIMFAVCACAKYQVNPKVSHLYVVKRIFRYLKGQQKIGLWYSKYSPFDLVAYTDSDYAGASLNRKSTTGGYQFLDVN</sequence>
<evidence type="ECO:0000313" key="4">
    <source>
        <dbReference type="EMBL" id="GEU86326.1"/>
    </source>
</evidence>
<comment type="caution">
    <text evidence="4">The sequence shown here is derived from an EMBL/GenBank/DDBJ whole genome shotgun (WGS) entry which is preliminary data.</text>
</comment>
<dbReference type="SUPFAM" id="SSF57756">
    <property type="entry name" value="Retrovirus zinc finger-like domains"/>
    <property type="match status" value="1"/>
</dbReference>
<evidence type="ECO:0000259" key="3">
    <source>
        <dbReference type="PROSITE" id="PS50158"/>
    </source>
</evidence>
<feature type="compositionally biased region" description="Polar residues" evidence="2">
    <location>
        <begin position="363"/>
        <end position="377"/>
    </location>
</feature>
<dbReference type="AlphaFoldDB" id="A0A6L2NJA7"/>